<comment type="similarity">
    <text evidence="1 2">Belongs to the small heat shock protein (HSP20) family.</text>
</comment>
<accession>A0A9D9DU45</accession>
<dbReference type="PROSITE" id="PS01031">
    <property type="entry name" value="SHSP"/>
    <property type="match status" value="1"/>
</dbReference>
<dbReference type="Proteomes" id="UP000823612">
    <property type="component" value="Unassembled WGS sequence"/>
</dbReference>
<evidence type="ECO:0000259" key="3">
    <source>
        <dbReference type="PROSITE" id="PS01031"/>
    </source>
</evidence>
<organism evidence="4 5">
    <name type="scientific">Candidatus Pullibacteroides excrementavium</name>
    <dbReference type="NCBI Taxonomy" id="2840905"/>
    <lineage>
        <taxon>Bacteria</taxon>
        <taxon>Pseudomonadati</taxon>
        <taxon>Bacteroidota</taxon>
        <taxon>Bacteroidia</taxon>
        <taxon>Bacteroidales</taxon>
        <taxon>Candidatus Pullibacteroides</taxon>
    </lineage>
</organism>
<protein>
    <submittedName>
        <fullName evidence="4">Hsp20/alpha crystallin family protein</fullName>
    </submittedName>
</protein>
<dbReference type="InterPro" id="IPR002068">
    <property type="entry name" value="A-crystallin/Hsp20_dom"/>
</dbReference>
<dbReference type="InterPro" id="IPR031107">
    <property type="entry name" value="Small_HSP"/>
</dbReference>
<dbReference type="FunFam" id="2.60.40.790:FF:000045">
    <property type="entry name" value="Hsp20/alpha crystallin family protein"/>
    <property type="match status" value="1"/>
</dbReference>
<evidence type="ECO:0000313" key="5">
    <source>
        <dbReference type="Proteomes" id="UP000823612"/>
    </source>
</evidence>
<reference evidence="4" key="2">
    <citation type="journal article" date="2021" name="PeerJ">
        <title>Extensive microbial diversity within the chicken gut microbiome revealed by metagenomics and culture.</title>
        <authorList>
            <person name="Gilroy R."/>
            <person name="Ravi A."/>
            <person name="Getino M."/>
            <person name="Pursley I."/>
            <person name="Horton D.L."/>
            <person name="Alikhan N.F."/>
            <person name="Baker D."/>
            <person name="Gharbi K."/>
            <person name="Hall N."/>
            <person name="Watson M."/>
            <person name="Adriaenssens E.M."/>
            <person name="Foster-Nyarko E."/>
            <person name="Jarju S."/>
            <person name="Secka A."/>
            <person name="Antonio M."/>
            <person name="Oren A."/>
            <person name="Chaudhuri R.R."/>
            <person name="La Ragione R."/>
            <person name="Hildebrand F."/>
            <person name="Pallen M.J."/>
        </authorList>
    </citation>
    <scope>NUCLEOTIDE SEQUENCE</scope>
    <source>
        <strain evidence="4">2889</strain>
    </source>
</reference>
<evidence type="ECO:0000256" key="2">
    <source>
        <dbReference type="RuleBase" id="RU003616"/>
    </source>
</evidence>
<dbReference type="InterPro" id="IPR008978">
    <property type="entry name" value="HSP20-like_chaperone"/>
</dbReference>
<dbReference type="EMBL" id="JADIMZ010000102">
    <property type="protein sequence ID" value="MBO8433020.1"/>
    <property type="molecule type" value="Genomic_DNA"/>
</dbReference>
<dbReference type="SUPFAM" id="SSF49764">
    <property type="entry name" value="HSP20-like chaperones"/>
    <property type="match status" value="1"/>
</dbReference>
<gene>
    <name evidence="4" type="ORF">IAB08_06985</name>
</gene>
<dbReference type="Gene3D" id="2.60.40.790">
    <property type="match status" value="1"/>
</dbReference>
<reference evidence="4" key="1">
    <citation type="submission" date="2020-10" db="EMBL/GenBank/DDBJ databases">
        <authorList>
            <person name="Gilroy R."/>
        </authorList>
    </citation>
    <scope>NUCLEOTIDE SEQUENCE</scope>
    <source>
        <strain evidence="4">2889</strain>
    </source>
</reference>
<sequence length="145" mass="16810">MLPVRKNQNQAWLPSIFNDIFDTDWMVRPNATAPAINVLEDEKAYSLELAAPGMTKDDFQVHVDENDNLVIRMEKKTENKDEDKKSGRYLRREFSYSKFQQVMSLPDNVDKEKISAQVENGVLTVEMPKIQEEEKPASIKHIEIK</sequence>
<name>A0A9D9DU45_9BACT</name>
<dbReference type="PANTHER" id="PTHR11527">
    <property type="entry name" value="HEAT-SHOCK PROTEIN 20 FAMILY MEMBER"/>
    <property type="match status" value="1"/>
</dbReference>
<dbReference type="AlphaFoldDB" id="A0A9D9DU45"/>
<comment type="caution">
    <text evidence="4">The sequence shown here is derived from an EMBL/GenBank/DDBJ whole genome shotgun (WGS) entry which is preliminary data.</text>
</comment>
<evidence type="ECO:0000313" key="4">
    <source>
        <dbReference type="EMBL" id="MBO8433020.1"/>
    </source>
</evidence>
<proteinExistence type="inferred from homology"/>
<dbReference type="CDD" id="cd06464">
    <property type="entry name" value="ACD_sHsps-like"/>
    <property type="match status" value="1"/>
</dbReference>
<feature type="domain" description="SHSP" evidence="3">
    <location>
        <begin position="26"/>
        <end position="145"/>
    </location>
</feature>
<dbReference type="Pfam" id="PF00011">
    <property type="entry name" value="HSP20"/>
    <property type="match status" value="1"/>
</dbReference>
<evidence type="ECO:0000256" key="1">
    <source>
        <dbReference type="PROSITE-ProRule" id="PRU00285"/>
    </source>
</evidence>